<protein>
    <submittedName>
        <fullName evidence="1">Uncharacterized protein</fullName>
    </submittedName>
</protein>
<evidence type="ECO:0000313" key="2">
    <source>
        <dbReference type="Proteomes" id="UP000182025"/>
    </source>
</evidence>
<dbReference type="Proteomes" id="UP000182025">
    <property type="component" value="Unassembled WGS sequence"/>
</dbReference>
<keyword evidence="2" id="KW-1185">Reference proteome</keyword>
<sequence>MDFNQLSIALLRGEQKHSEPFMQGMTAVLRNRIDQTLVTSPYQAGTVEADAFEHGRLRGHNEFRNALIEADNNRFQAILRLQQLAESRTQEAA</sequence>
<gene>
    <name evidence="1" type="ORF">SAMN05216177_1272</name>
</gene>
<accession>A0A1I5Z5C6</accession>
<reference evidence="2" key="1">
    <citation type="submission" date="2016-10" db="EMBL/GenBank/DDBJ databases">
        <authorList>
            <person name="Varghese N."/>
            <person name="Submissions S."/>
        </authorList>
    </citation>
    <scope>NUCLEOTIDE SEQUENCE [LARGE SCALE GENOMIC DNA]</scope>
    <source>
        <strain evidence="2">JCM 15604</strain>
    </source>
</reference>
<proteinExistence type="predicted"/>
<dbReference type="EMBL" id="FOXK01000027">
    <property type="protein sequence ID" value="SFQ51686.1"/>
    <property type="molecule type" value="Genomic_DNA"/>
</dbReference>
<evidence type="ECO:0000313" key="1">
    <source>
        <dbReference type="EMBL" id="SFQ51686.1"/>
    </source>
</evidence>
<dbReference type="AlphaFoldDB" id="A0A1I5Z5C6"/>
<name>A0A1I5Z5C6_9GAMM</name>
<organism evidence="1 2">
    <name type="scientific">Ectopseudomonas toyotomiensis</name>
    <dbReference type="NCBI Taxonomy" id="554344"/>
    <lineage>
        <taxon>Bacteria</taxon>
        <taxon>Pseudomonadati</taxon>
        <taxon>Pseudomonadota</taxon>
        <taxon>Gammaproteobacteria</taxon>
        <taxon>Pseudomonadales</taxon>
        <taxon>Pseudomonadaceae</taxon>
        <taxon>Ectopseudomonas</taxon>
    </lineage>
</organism>
<dbReference type="RefSeq" id="WP_074919309.1">
    <property type="nucleotide sequence ID" value="NZ_FOXK01000027.1"/>
</dbReference>
<dbReference type="OrthoDB" id="6999562at2"/>